<evidence type="ECO:0000313" key="19">
    <source>
        <dbReference type="EMBL" id="QIA90048.1"/>
    </source>
</evidence>
<sequence>MSVKWEKEEGTNNGKLTFEIEPAKIKEGLDTAFNRVKKTLNVPGFRKGKVPRQIFNKMFGEESLYQDALNAVLPEAYANAVAESNIKPVAQPEIDVESMEKDSTWVLTAKVTVEPEVKLGQYKDLEVKARSTEVTDEEVDAEIKKLQEQQAELVLKEDQPAAEGDTVVIDFEGKVDGVAFDGGKGENYSLELGSNTFIPGFEDQLVGHKAGETVEVNVTFPEEYHAEDLKGKDAVFETTIHEVKTKELPELDDEFAKDVDEEVDTLVELKAKTRERLEAQKQNAAKEAIQEEVIDKAVENAEIGEIPGAMIEEDVHRQMDQYLAGLQQQGISADMYYKLTGSSEEDLHKQFESGAQKRVKTNLVLEAIVAAEDIKASEEEINAEIKELAAQYGMEEAAVRSALSDDMLNHDIAIRKVVKEMTDSAKQV</sequence>
<evidence type="ECO:0000256" key="2">
    <source>
        <dbReference type="ARBA" id="ARBA00005464"/>
    </source>
</evidence>
<evidence type="ECO:0000256" key="15">
    <source>
        <dbReference type="SAM" id="Coils"/>
    </source>
</evidence>
<evidence type="ECO:0000313" key="21">
    <source>
        <dbReference type="EMBL" id="TGY57399.1"/>
    </source>
</evidence>
<name>A0A2Z4W0G4_9LACO</name>
<keyword evidence="6 12" id="KW-0697">Rotamase</keyword>
<dbReference type="PIRSF" id="PIRSF003095">
    <property type="entry name" value="Trigger_factor"/>
    <property type="match status" value="1"/>
</dbReference>
<dbReference type="Gene3D" id="1.10.3120.10">
    <property type="entry name" value="Trigger factor, C-terminal domain"/>
    <property type="match status" value="1"/>
</dbReference>
<evidence type="ECO:0000313" key="23">
    <source>
        <dbReference type="Proteomes" id="UP000250153"/>
    </source>
</evidence>
<keyword evidence="8 12" id="KW-0413">Isomerase</keyword>
<gene>
    <name evidence="12" type="primary">tig</name>
    <name evidence="18" type="ORF">CPQ89_06830</name>
    <name evidence="17" type="ORF">CPS94_04640</name>
    <name evidence="20" type="ORF">D6C19_00030</name>
    <name evidence="21" type="ORF">E5340_00400</name>
    <name evidence="19" type="ORF">FEE40_07790</name>
</gene>
<accession>A0A2Z4W0G4</accession>
<evidence type="ECO:0000313" key="20">
    <source>
        <dbReference type="EMBL" id="RXV75580.1"/>
    </source>
</evidence>
<evidence type="ECO:0000313" key="18">
    <source>
        <dbReference type="EMBL" id="AWZ40737.1"/>
    </source>
</evidence>
<evidence type="ECO:0000256" key="12">
    <source>
        <dbReference type="HAMAP-Rule" id="MF_00303"/>
    </source>
</evidence>
<keyword evidence="15" id="KW-0175">Coiled coil</keyword>
<comment type="function">
    <text evidence="10 12">Involved in protein export. Acts as a chaperone by maintaining the newly synthesized protein in an open conformation. Functions as a peptidyl-prolyl cis-trans isomerase.</text>
</comment>
<evidence type="ECO:0000313" key="26">
    <source>
        <dbReference type="Proteomes" id="UP000463931"/>
    </source>
</evidence>
<dbReference type="InterPro" id="IPR008881">
    <property type="entry name" value="Trigger_fac_ribosome-bd_bac"/>
</dbReference>
<evidence type="ECO:0000256" key="14">
    <source>
        <dbReference type="RuleBase" id="RU003914"/>
    </source>
</evidence>
<dbReference type="OrthoDB" id="9767721at2"/>
<dbReference type="GO" id="GO:0015031">
    <property type="term" value="P:protein transport"/>
    <property type="evidence" value="ECO:0007669"/>
    <property type="project" value="UniProtKB-UniRule"/>
</dbReference>
<dbReference type="GO" id="GO:0043335">
    <property type="term" value="P:protein unfolding"/>
    <property type="evidence" value="ECO:0007669"/>
    <property type="project" value="TreeGrafter"/>
</dbReference>
<dbReference type="InterPro" id="IPR037041">
    <property type="entry name" value="Trigger_fac_C_sf"/>
</dbReference>
<feature type="coiled-coil region" evidence="15">
    <location>
        <begin position="263"/>
        <end position="294"/>
    </location>
</feature>
<dbReference type="SUPFAM" id="SSF102735">
    <property type="entry name" value="Trigger factor ribosome-binding domain"/>
    <property type="match status" value="1"/>
</dbReference>
<dbReference type="NCBIfam" id="TIGR00115">
    <property type="entry name" value="tig"/>
    <property type="match status" value="1"/>
</dbReference>
<dbReference type="PROSITE" id="PS50059">
    <property type="entry name" value="FKBP_PPIASE"/>
    <property type="match status" value="1"/>
</dbReference>
<dbReference type="GO" id="GO:0003755">
    <property type="term" value="F:peptidyl-prolyl cis-trans isomerase activity"/>
    <property type="evidence" value="ECO:0007669"/>
    <property type="project" value="UniProtKB-UniRule"/>
</dbReference>
<dbReference type="SUPFAM" id="SSF54534">
    <property type="entry name" value="FKBP-like"/>
    <property type="match status" value="1"/>
</dbReference>
<dbReference type="GO" id="GO:0051083">
    <property type="term" value="P:'de novo' cotranslational protein folding"/>
    <property type="evidence" value="ECO:0007669"/>
    <property type="project" value="TreeGrafter"/>
</dbReference>
<evidence type="ECO:0000256" key="1">
    <source>
        <dbReference type="ARBA" id="ARBA00000971"/>
    </source>
</evidence>
<evidence type="ECO:0000313" key="17">
    <source>
        <dbReference type="EMBL" id="AWZ38276.1"/>
    </source>
</evidence>
<dbReference type="EMBL" id="SRYK01000001">
    <property type="protein sequence ID" value="TGY57399.1"/>
    <property type="molecule type" value="Genomic_DNA"/>
</dbReference>
<keyword evidence="5 12" id="KW-0132">Cell division</keyword>
<evidence type="ECO:0000256" key="9">
    <source>
        <dbReference type="ARBA" id="ARBA00023306"/>
    </source>
</evidence>
<dbReference type="Proteomes" id="UP000306855">
    <property type="component" value="Unassembled WGS sequence"/>
</dbReference>
<dbReference type="EMBL" id="CP023565">
    <property type="protein sequence ID" value="AWZ38276.1"/>
    <property type="molecule type" value="Genomic_DNA"/>
</dbReference>
<dbReference type="Proteomes" id="UP000463931">
    <property type="component" value="Chromosome"/>
</dbReference>
<dbReference type="InterPro" id="IPR001179">
    <property type="entry name" value="PPIase_FKBP_dom"/>
</dbReference>
<evidence type="ECO:0000256" key="11">
    <source>
        <dbReference type="ARBA" id="ARBA00029986"/>
    </source>
</evidence>
<keyword evidence="22" id="KW-1185">Reference proteome</keyword>
<dbReference type="Pfam" id="PF05697">
    <property type="entry name" value="Trigger_N"/>
    <property type="match status" value="1"/>
</dbReference>
<dbReference type="InterPro" id="IPR027304">
    <property type="entry name" value="Trigger_fact/SurA_dom_sf"/>
</dbReference>
<evidence type="ECO:0000313" key="25">
    <source>
        <dbReference type="Proteomes" id="UP000306855"/>
    </source>
</evidence>
<evidence type="ECO:0000259" key="16">
    <source>
        <dbReference type="PROSITE" id="PS50059"/>
    </source>
</evidence>
<evidence type="ECO:0000256" key="5">
    <source>
        <dbReference type="ARBA" id="ARBA00022618"/>
    </source>
</evidence>
<dbReference type="InterPro" id="IPR005215">
    <property type="entry name" value="Trig_fac"/>
</dbReference>
<dbReference type="STRING" id="1622.GCA_001953785_01229"/>
<dbReference type="SUPFAM" id="SSF109998">
    <property type="entry name" value="Triger factor/SurA peptide-binding domain-like"/>
    <property type="match status" value="1"/>
</dbReference>
<dbReference type="PANTHER" id="PTHR30560:SF3">
    <property type="entry name" value="TRIGGER FACTOR-LIKE PROTEIN TIG, CHLOROPLASTIC"/>
    <property type="match status" value="1"/>
</dbReference>
<comment type="similarity">
    <text evidence="2 12 14">Belongs to the FKBP-type PPIase family. Tig subfamily.</text>
</comment>
<evidence type="ECO:0000256" key="6">
    <source>
        <dbReference type="ARBA" id="ARBA00023110"/>
    </source>
</evidence>
<evidence type="ECO:0000256" key="8">
    <source>
        <dbReference type="ARBA" id="ARBA00023235"/>
    </source>
</evidence>
<keyword evidence="7 12" id="KW-0143">Chaperone</keyword>
<dbReference type="Proteomes" id="UP000250143">
    <property type="component" value="Chromosome"/>
</dbReference>
<dbReference type="InterPro" id="IPR046357">
    <property type="entry name" value="PPIase_dom_sf"/>
</dbReference>
<dbReference type="Pfam" id="PF05698">
    <property type="entry name" value="Trigger_C"/>
    <property type="match status" value="1"/>
</dbReference>
<comment type="catalytic activity">
    <reaction evidence="1 12 13">
        <text>[protein]-peptidylproline (omega=180) = [protein]-peptidylproline (omega=0)</text>
        <dbReference type="Rhea" id="RHEA:16237"/>
        <dbReference type="Rhea" id="RHEA-COMP:10747"/>
        <dbReference type="Rhea" id="RHEA-COMP:10748"/>
        <dbReference type="ChEBI" id="CHEBI:83833"/>
        <dbReference type="ChEBI" id="CHEBI:83834"/>
        <dbReference type="EC" id="5.2.1.8"/>
    </reaction>
</comment>
<reference evidence="21 25" key="4">
    <citation type="submission" date="2019-04" db="EMBL/GenBank/DDBJ databases">
        <title>Microbes associate with the intestines of laboratory mice.</title>
        <authorList>
            <person name="Navarre W."/>
            <person name="Wong E."/>
            <person name="Huang K."/>
            <person name="Tropini C."/>
            <person name="Ng K."/>
            <person name="Yu B."/>
        </authorList>
    </citation>
    <scope>NUCLEOTIDE SEQUENCE [LARGE SCALE GENOMIC DNA]</scope>
    <source>
        <strain evidence="21 25">NM26_J9</strain>
    </source>
</reference>
<dbReference type="GeneID" id="48466416"/>
<evidence type="ECO:0000313" key="24">
    <source>
        <dbReference type="Proteomes" id="UP000289316"/>
    </source>
</evidence>
<dbReference type="PANTHER" id="PTHR30560">
    <property type="entry name" value="TRIGGER FACTOR CHAPERONE AND PEPTIDYL-PROLYL CIS/TRANS ISOMERASE"/>
    <property type="match status" value="1"/>
</dbReference>
<protein>
    <recommendedName>
        <fullName evidence="4 12">Trigger factor</fullName>
        <shortName evidence="12">TF</shortName>
        <ecNumber evidence="3 12">5.2.1.8</ecNumber>
    </recommendedName>
    <alternativeName>
        <fullName evidence="11 12">PPIase</fullName>
    </alternativeName>
</protein>
<dbReference type="Gene3D" id="3.10.50.40">
    <property type="match status" value="1"/>
</dbReference>
<dbReference type="GO" id="GO:0043022">
    <property type="term" value="F:ribosome binding"/>
    <property type="evidence" value="ECO:0007669"/>
    <property type="project" value="TreeGrafter"/>
</dbReference>
<feature type="domain" description="PPIase FKBP-type" evidence="16">
    <location>
        <begin position="164"/>
        <end position="249"/>
    </location>
</feature>
<dbReference type="Proteomes" id="UP000250153">
    <property type="component" value="Chromosome"/>
</dbReference>
<organism evidence="20 24">
    <name type="scientific">Ligilactobacillus murinus</name>
    <dbReference type="NCBI Taxonomy" id="1622"/>
    <lineage>
        <taxon>Bacteria</taxon>
        <taxon>Bacillati</taxon>
        <taxon>Bacillota</taxon>
        <taxon>Bacilli</taxon>
        <taxon>Lactobacillales</taxon>
        <taxon>Lactobacillaceae</taxon>
        <taxon>Ligilactobacillus</taxon>
    </lineage>
</organism>
<dbReference type="GO" id="GO:0005737">
    <property type="term" value="C:cytoplasm"/>
    <property type="evidence" value="ECO:0007669"/>
    <property type="project" value="UniProtKB-SubCell"/>
</dbReference>
<evidence type="ECO:0000256" key="3">
    <source>
        <dbReference type="ARBA" id="ARBA00013194"/>
    </source>
</evidence>
<dbReference type="KEGG" id="lmur:CPS94_04640"/>
<evidence type="ECO:0000256" key="4">
    <source>
        <dbReference type="ARBA" id="ARBA00016902"/>
    </source>
</evidence>
<dbReference type="AlphaFoldDB" id="A0A2Z4W0G4"/>
<dbReference type="Gene3D" id="3.30.70.1050">
    <property type="entry name" value="Trigger factor ribosome-binding domain"/>
    <property type="match status" value="1"/>
</dbReference>
<reference evidence="22 23" key="1">
    <citation type="submission" date="2017-09" db="EMBL/GenBank/DDBJ databases">
        <title>Predominant Lactobacillus spp. isolated from feces of mice subjected to short-term calorie restriction.</title>
        <authorList>
            <person name="Zhang C."/>
            <person name="Zhao L."/>
            <person name="Pan F."/>
        </authorList>
    </citation>
    <scope>NUCLEOTIDE SEQUENCE [LARGE SCALE GENOMIC DNA]</scope>
    <source>
        <strain evidence="18 22">CR141</strain>
        <strain evidence="17 23">CR147</strain>
    </source>
</reference>
<reference evidence="19 26" key="3">
    <citation type="journal article" date="2019" name="Nat. Med.">
        <title>Preventing dysbiosis of the neonatal mouse intestinal microbiome protects against late-onset sepsis.</title>
        <authorList>
            <person name="Singer J.R."/>
            <person name="Blosser E.G."/>
            <person name="Zindl C.L."/>
            <person name="Silberger D.J."/>
            <person name="Conlan S."/>
            <person name="Laufer V.A."/>
            <person name="DiToro D."/>
            <person name="Deming C."/>
            <person name="Kumar R."/>
            <person name="Morrow C.D."/>
            <person name="Segre J.A."/>
            <person name="Gray M.J."/>
            <person name="Randolph D.A."/>
            <person name="Weaver C.T."/>
        </authorList>
    </citation>
    <scope>NUCLEOTIDE SEQUENCE [LARGE SCALE GENOMIC DNA]</scope>
    <source>
        <strain evidence="19 26">V10</strain>
    </source>
</reference>
<evidence type="ECO:0000256" key="10">
    <source>
        <dbReference type="ARBA" id="ARBA00024849"/>
    </source>
</evidence>
<dbReference type="GO" id="GO:0044183">
    <property type="term" value="F:protein folding chaperone"/>
    <property type="evidence" value="ECO:0007669"/>
    <property type="project" value="TreeGrafter"/>
</dbReference>
<keyword evidence="9 12" id="KW-0131">Cell cycle</keyword>
<dbReference type="EMBL" id="CP040852">
    <property type="protein sequence ID" value="QIA90048.1"/>
    <property type="molecule type" value="Genomic_DNA"/>
</dbReference>
<dbReference type="InterPro" id="IPR008880">
    <property type="entry name" value="Trigger_fac_C"/>
</dbReference>
<evidence type="ECO:0000256" key="13">
    <source>
        <dbReference type="PROSITE-ProRule" id="PRU00277"/>
    </source>
</evidence>
<dbReference type="EC" id="5.2.1.8" evidence="3 12"/>
<evidence type="ECO:0000313" key="22">
    <source>
        <dbReference type="Proteomes" id="UP000250143"/>
    </source>
</evidence>
<dbReference type="EMBL" id="QZFR01000001">
    <property type="protein sequence ID" value="RXV75580.1"/>
    <property type="molecule type" value="Genomic_DNA"/>
</dbReference>
<comment type="domain">
    <text evidence="12">Consists of 3 domains; the N-terminus binds the ribosome, the middle domain has PPIase activity, while the C-terminus has intrinsic chaperone activity on its own.</text>
</comment>
<dbReference type="Proteomes" id="UP000289316">
    <property type="component" value="Unassembled WGS sequence"/>
</dbReference>
<dbReference type="InterPro" id="IPR036611">
    <property type="entry name" value="Trigger_fac_ribosome-bd_sf"/>
</dbReference>
<dbReference type="FunFam" id="3.10.50.40:FF:000001">
    <property type="entry name" value="Trigger factor"/>
    <property type="match status" value="1"/>
</dbReference>
<keyword evidence="12" id="KW-0963">Cytoplasm</keyword>
<comment type="subcellular location">
    <subcellularLocation>
        <location evidence="12">Cytoplasm</location>
    </subcellularLocation>
    <text evidence="12">About half TF is bound to the ribosome near the polypeptide exit tunnel while the other half is free in the cytoplasm.</text>
</comment>
<dbReference type="GO" id="GO:0051301">
    <property type="term" value="P:cell division"/>
    <property type="evidence" value="ECO:0007669"/>
    <property type="project" value="UniProtKB-KW"/>
</dbReference>
<dbReference type="Pfam" id="PF00254">
    <property type="entry name" value="FKBP_C"/>
    <property type="match status" value="1"/>
</dbReference>
<proteinExistence type="inferred from homology"/>
<dbReference type="EMBL" id="CP023566">
    <property type="protein sequence ID" value="AWZ40737.1"/>
    <property type="molecule type" value="Genomic_DNA"/>
</dbReference>
<dbReference type="HAMAP" id="MF_00303">
    <property type="entry name" value="Trigger_factor_Tig"/>
    <property type="match status" value="1"/>
</dbReference>
<reference evidence="20 24" key="2">
    <citation type="submission" date="2018-09" db="EMBL/GenBank/DDBJ databases">
        <title>Murine metabolic-syndrome-specific gut microbial biobank.</title>
        <authorList>
            <person name="Liu C."/>
        </authorList>
    </citation>
    <scope>NUCLEOTIDE SEQUENCE [LARGE SCALE GENOMIC DNA]</scope>
    <source>
        <strain evidence="20 24">C-30</strain>
    </source>
</reference>
<evidence type="ECO:0000256" key="7">
    <source>
        <dbReference type="ARBA" id="ARBA00023186"/>
    </source>
</evidence>
<dbReference type="RefSeq" id="WP_004048893.1">
    <property type="nucleotide sequence ID" value="NZ_CABIVU010000003.1"/>
</dbReference>